<accession>A0A1H9QG62</accession>
<dbReference type="STRING" id="390241.SAMN04488023_111167"/>
<evidence type="ECO:0000313" key="2">
    <source>
        <dbReference type="EMBL" id="SER58839.1"/>
    </source>
</evidence>
<name>A0A1H9QG62_9SPHI</name>
<protein>
    <recommendedName>
        <fullName evidence="4">DUF4199 domain-containing protein</fullName>
    </recommendedName>
</protein>
<feature type="transmembrane region" description="Helical" evidence="1">
    <location>
        <begin position="5"/>
        <end position="25"/>
    </location>
</feature>
<evidence type="ECO:0000313" key="3">
    <source>
        <dbReference type="Proteomes" id="UP000199572"/>
    </source>
</evidence>
<dbReference type="EMBL" id="FOGG01000011">
    <property type="protein sequence ID" value="SER58839.1"/>
    <property type="molecule type" value="Genomic_DNA"/>
</dbReference>
<feature type="transmembrane region" description="Helical" evidence="1">
    <location>
        <begin position="75"/>
        <end position="98"/>
    </location>
</feature>
<dbReference type="OrthoDB" id="6384283at2"/>
<keyword evidence="1" id="KW-1133">Transmembrane helix</keyword>
<keyword evidence="3" id="KW-1185">Reference proteome</keyword>
<keyword evidence="1" id="KW-0812">Transmembrane</keyword>
<feature type="transmembrane region" description="Helical" evidence="1">
    <location>
        <begin position="142"/>
        <end position="167"/>
    </location>
</feature>
<dbReference type="RefSeq" id="WP_090884279.1">
    <property type="nucleotide sequence ID" value="NZ_FOGG01000011.1"/>
</dbReference>
<sequence length="180" mass="20301">MKRTVIVFGLIAGIIVTAIMVISMARCYSNPNFESSMVLGYASMLLAFSFIFVGVKNYRDKYNGGIITFGKAFKVGFLICLVASTMYVFVWLIDYYLFIPDFMDKYTAHTLLEARKSGASATELASKAEEMNKYKDMYKNPIWIVLLTYMEIIPIGLIVSLISAVILKRKSNDTLKTQMA</sequence>
<reference evidence="2 3" key="1">
    <citation type="submission" date="2016-10" db="EMBL/GenBank/DDBJ databases">
        <authorList>
            <person name="de Groot N.N."/>
        </authorList>
    </citation>
    <scope>NUCLEOTIDE SEQUENCE [LARGE SCALE GENOMIC DNA]</scope>
    <source>
        <strain evidence="2 3">DSM 18610</strain>
    </source>
</reference>
<dbReference type="Pfam" id="PF13858">
    <property type="entry name" value="DUF4199"/>
    <property type="match status" value="1"/>
</dbReference>
<evidence type="ECO:0008006" key="4">
    <source>
        <dbReference type="Google" id="ProtNLM"/>
    </source>
</evidence>
<keyword evidence="1" id="KW-0472">Membrane</keyword>
<evidence type="ECO:0000256" key="1">
    <source>
        <dbReference type="SAM" id="Phobius"/>
    </source>
</evidence>
<dbReference type="InterPro" id="IPR025250">
    <property type="entry name" value="DUF4199"/>
</dbReference>
<organism evidence="2 3">
    <name type="scientific">Pedobacter rhizosphaerae</name>
    <dbReference type="NCBI Taxonomy" id="390241"/>
    <lineage>
        <taxon>Bacteria</taxon>
        <taxon>Pseudomonadati</taxon>
        <taxon>Bacteroidota</taxon>
        <taxon>Sphingobacteriia</taxon>
        <taxon>Sphingobacteriales</taxon>
        <taxon>Sphingobacteriaceae</taxon>
        <taxon>Pedobacter</taxon>
    </lineage>
</organism>
<feature type="transmembrane region" description="Helical" evidence="1">
    <location>
        <begin position="37"/>
        <end position="55"/>
    </location>
</feature>
<dbReference type="AlphaFoldDB" id="A0A1H9QG62"/>
<gene>
    <name evidence="2" type="ORF">SAMN04488023_111167</name>
</gene>
<dbReference type="Proteomes" id="UP000199572">
    <property type="component" value="Unassembled WGS sequence"/>
</dbReference>
<proteinExistence type="predicted"/>